<dbReference type="PANTHER" id="PTHR42966:SF2">
    <property type="entry name" value="PSEUDAMINIC ACID SYNTHASE"/>
    <property type="match status" value="1"/>
</dbReference>
<dbReference type="InterPro" id="IPR013132">
    <property type="entry name" value="PseI/NeuA/B-like_N"/>
</dbReference>
<protein>
    <submittedName>
        <fullName evidence="2">Pseudaminic acid synthase</fullName>
        <ecNumber evidence="2">2.5.1.97</ecNumber>
    </submittedName>
</protein>
<feature type="domain" description="AFP-like" evidence="1">
    <location>
        <begin position="283"/>
        <end position="339"/>
    </location>
</feature>
<dbReference type="SUPFAM" id="SSF51269">
    <property type="entry name" value="AFP III-like domain"/>
    <property type="match status" value="1"/>
</dbReference>
<dbReference type="EC" id="2.5.1.97" evidence="2"/>
<dbReference type="InterPro" id="IPR057736">
    <property type="entry name" value="SAF_PseI/NeuA/NeuB"/>
</dbReference>
<dbReference type="InterPro" id="IPR051690">
    <property type="entry name" value="PseI-like"/>
</dbReference>
<dbReference type="InterPro" id="IPR013785">
    <property type="entry name" value="Aldolase_TIM"/>
</dbReference>
<dbReference type="InterPro" id="IPR020030">
    <property type="entry name" value="Pseudaminic_synth_PseI"/>
</dbReference>
<dbReference type="InterPro" id="IPR013974">
    <property type="entry name" value="SAF"/>
</dbReference>
<dbReference type="Pfam" id="PF03102">
    <property type="entry name" value="NeuB"/>
    <property type="match status" value="1"/>
</dbReference>
<dbReference type="SUPFAM" id="SSF51569">
    <property type="entry name" value="Aldolase"/>
    <property type="match status" value="1"/>
</dbReference>
<dbReference type="RefSeq" id="WP_219936968.1">
    <property type="nucleotide sequence ID" value="NZ_JAGFNY010000006.1"/>
</dbReference>
<comment type="caution">
    <text evidence="2">The sequence shown here is derived from an EMBL/GenBank/DDBJ whole genome shotgun (WGS) entry which is preliminary data.</text>
</comment>
<dbReference type="Gene3D" id="3.20.20.70">
    <property type="entry name" value="Aldolase class I"/>
    <property type="match status" value="1"/>
</dbReference>
<dbReference type="SMART" id="SM00858">
    <property type="entry name" value="SAF"/>
    <property type="match status" value="1"/>
</dbReference>
<evidence type="ECO:0000313" key="2">
    <source>
        <dbReference type="EMBL" id="MBW7569854.1"/>
    </source>
</evidence>
<dbReference type="NCBIfam" id="TIGR03586">
    <property type="entry name" value="PseI"/>
    <property type="match status" value="1"/>
</dbReference>
<organism evidence="2 3">
    <name type="scientific">Succinivibrio faecicola</name>
    <dbReference type="NCBI Taxonomy" id="2820300"/>
    <lineage>
        <taxon>Bacteria</taxon>
        <taxon>Pseudomonadati</taxon>
        <taxon>Pseudomonadota</taxon>
        <taxon>Gammaproteobacteria</taxon>
        <taxon>Aeromonadales</taxon>
        <taxon>Succinivibrionaceae</taxon>
        <taxon>Succinivibrio</taxon>
    </lineage>
</organism>
<dbReference type="CDD" id="cd11615">
    <property type="entry name" value="SAF_NeuB_like"/>
    <property type="match status" value="1"/>
</dbReference>
<dbReference type="EMBL" id="JAGFNY010000006">
    <property type="protein sequence ID" value="MBW7569854.1"/>
    <property type="molecule type" value="Genomic_DNA"/>
</dbReference>
<gene>
    <name evidence="2" type="primary">pseI</name>
    <name evidence="2" type="ORF">J5V48_02990</name>
</gene>
<dbReference type="Gene3D" id="3.90.1210.10">
    <property type="entry name" value="Antifreeze-like/N-acetylneuraminic acid synthase C-terminal domain"/>
    <property type="match status" value="1"/>
</dbReference>
<evidence type="ECO:0000259" key="1">
    <source>
        <dbReference type="PROSITE" id="PS50844"/>
    </source>
</evidence>
<keyword evidence="3" id="KW-1185">Reference proteome</keyword>
<keyword evidence="2" id="KW-0808">Transferase</keyword>
<dbReference type="Pfam" id="PF08666">
    <property type="entry name" value="SAF"/>
    <property type="match status" value="1"/>
</dbReference>
<dbReference type="PROSITE" id="PS50844">
    <property type="entry name" value="AFP_LIKE"/>
    <property type="match status" value="1"/>
</dbReference>
<dbReference type="Proteomes" id="UP000731465">
    <property type="component" value="Unassembled WGS sequence"/>
</dbReference>
<accession>A0ABS7DEZ6</accession>
<name>A0ABS7DEZ6_9GAMM</name>
<evidence type="ECO:0000313" key="3">
    <source>
        <dbReference type="Proteomes" id="UP000731465"/>
    </source>
</evidence>
<dbReference type="InterPro" id="IPR036732">
    <property type="entry name" value="AFP_Neu5c_C_sf"/>
</dbReference>
<dbReference type="GO" id="GO:0016740">
    <property type="term" value="F:transferase activity"/>
    <property type="evidence" value="ECO:0007669"/>
    <property type="project" value="UniProtKB-KW"/>
</dbReference>
<proteinExistence type="predicted"/>
<dbReference type="InterPro" id="IPR006190">
    <property type="entry name" value="SAF_AFP_Neu5Ac"/>
</dbReference>
<reference evidence="2 3" key="1">
    <citation type="submission" date="2021-03" db="EMBL/GenBank/DDBJ databases">
        <title>Succinivibrio sp. nov. isolated from feces of cow.</title>
        <authorList>
            <person name="Choi J.-Y."/>
        </authorList>
    </citation>
    <scope>NUCLEOTIDE SEQUENCE [LARGE SCALE GENOMIC DNA]</scope>
    <source>
        <strain evidence="2 3">AGMB01872</strain>
    </source>
</reference>
<dbReference type="PANTHER" id="PTHR42966">
    <property type="entry name" value="N-ACETYLNEURAMINATE SYNTHASE"/>
    <property type="match status" value="1"/>
</dbReference>
<sequence length="339" mass="37480">MEAKHKGPVIVAELSGNHNGSIDRAIELMELAHDTGADAVKIQTYTEDSLTLDSDRPEFQLKGGLWGGQSYYELYKKAKTPREWMKPLFAHAKAHGILLFSSPFAKEDVDCLEQAGCPIYKIASYELNDTGLIDYVASKGKPMVMSTGLANEEEIDRAVKIVRDRGISDLTLLHCESRYPAIPELFNLNSIPYLKDRYNCKAGLSNHALGDVLDIAATAIGADMIEKHFTDDRANGGVDCAFSMDVSDLKKLVEDCTIVSLALGVKEVHLHDEDIAERGGRRSIYLVKEIKKGEILTDKMVKSVRPALGLEPYRLEEVLGKKAKVDLPSGIPLRSEDFE</sequence>